<feature type="compositionally biased region" description="Acidic residues" evidence="1">
    <location>
        <begin position="49"/>
        <end position="58"/>
    </location>
</feature>
<feature type="non-terminal residue" evidence="2">
    <location>
        <position position="1"/>
    </location>
</feature>
<sequence length="135" mass="15290">SGTSKNHRPKWFRGVLDIESSDESPIMTIMEQPKPKEAVEEGDNNSKEFEEDGNATEESCDKENTTAESDDKESGFRDIYYTGLQLNEKENPSRSIQEEPQIQTNALNEDQSTNFSLRPTICTGWLKLQANISWG</sequence>
<dbReference type="EMBL" id="JACEIK010002914">
    <property type="protein sequence ID" value="MCD9639450.1"/>
    <property type="molecule type" value="Genomic_DNA"/>
</dbReference>
<evidence type="ECO:0000256" key="1">
    <source>
        <dbReference type="SAM" id="MobiDB-lite"/>
    </source>
</evidence>
<organism evidence="2 3">
    <name type="scientific">Datura stramonium</name>
    <name type="common">Jimsonweed</name>
    <name type="synonym">Common thornapple</name>
    <dbReference type="NCBI Taxonomy" id="4076"/>
    <lineage>
        <taxon>Eukaryota</taxon>
        <taxon>Viridiplantae</taxon>
        <taxon>Streptophyta</taxon>
        <taxon>Embryophyta</taxon>
        <taxon>Tracheophyta</taxon>
        <taxon>Spermatophyta</taxon>
        <taxon>Magnoliopsida</taxon>
        <taxon>eudicotyledons</taxon>
        <taxon>Gunneridae</taxon>
        <taxon>Pentapetalae</taxon>
        <taxon>asterids</taxon>
        <taxon>lamiids</taxon>
        <taxon>Solanales</taxon>
        <taxon>Solanaceae</taxon>
        <taxon>Solanoideae</taxon>
        <taxon>Datureae</taxon>
        <taxon>Datura</taxon>
    </lineage>
</organism>
<name>A0ABS8V039_DATST</name>
<feature type="compositionally biased region" description="Basic residues" evidence="1">
    <location>
        <begin position="1"/>
        <end position="11"/>
    </location>
</feature>
<protein>
    <submittedName>
        <fullName evidence="2">Uncharacterized protein</fullName>
    </submittedName>
</protein>
<comment type="caution">
    <text evidence="2">The sequence shown here is derived from an EMBL/GenBank/DDBJ whole genome shotgun (WGS) entry which is preliminary data.</text>
</comment>
<dbReference type="Proteomes" id="UP000823775">
    <property type="component" value="Unassembled WGS sequence"/>
</dbReference>
<feature type="region of interest" description="Disordered" evidence="1">
    <location>
        <begin position="1"/>
        <end position="76"/>
    </location>
</feature>
<keyword evidence="3" id="KW-1185">Reference proteome</keyword>
<accession>A0ABS8V039</accession>
<proteinExistence type="predicted"/>
<evidence type="ECO:0000313" key="2">
    <source>
        <dbReference type="EMBL" id="MCD9639450.1"/>
    </source>
</evidence>
<gene>
    <name evidence="2" type="ORF">HAX54_024001</name>
</gene>
<reference evidence="2 3" key="1">
    <citation type="journal article" date="2021" name="BMC Genomics">
        <title>Datura genome reveals duplications of psychoactive alkaloid biosynthetic genes and high mutation rate following tissue culture.</title>
        <authorList>
            <person name="Rajewski A."/>
            <person name="Carter-House D."/>
            <person name="Stajich J."/>
            <person name="Litt A."/>
        </authorList>
    </citation>
    <scope>NUCLEOTIDE SEQUENCE [LARGE SCALE GENOMIC DNA]</scope>
    <source>
        <strain evidence="2">AR-01</strain>
    </source>
</reference>
<feature type="compositionally biased region" description="Basic and acidic residues" evidence="1">
    <location>
        <begin position="33"/>
        <end position="48"/>
    </location>
</feature>
<evidence type="ECO:0000313" key="3">
    <source>
        <dbReference type="Proteomes" id="UP000823775"/>
    </source>
</evidence>